<proteinExistence type="predicted"/>
<protein>
    <submittedName>
        <fullName evidence="1">Uncharacterized protein</fullName>
    </submittedName>
</protein>
<comment type="caution">
    <text evidence="1">The sequence shown here is derived from an EMBL/GenBank/DDBJ whole genome shotgun (WGS) entry which is preliminary data.</text>
</comment>
<sequence length="35" mass="4231">MGMKSNNFLKKNLILKNKCFYRENISKKHRGIVNY</sequence>
<reference evidence="1 2" key="1">
    <citation type="submission" date="2007-08" db="EMBL/GenBank/DDBJ databases">
        <title>Draft genome sequence of Clostridium leptum (DSM 753).</title>
        <authorList>
            <person name="Sudarsanam P."/>
            <person name="Ley R."/>
            <person name="Guruge J."/>
            <person name="Turnbaugh P.J."/>
            <person name="Mahowald M."/>
            <person name="Liep D."/>
            <person name="Gordon J."/>
        </authorList>
    </citation>
    <scope>NUCLEOTIDE SEQUENCE [LARGE SCALE GENOMIC DNA]</scope>
    <source>
        <strain evidence="1 2">DSM 753</strain>
    </source>
</reference>
<name>A7VNQ9_9FIRM</name>
<dbReference type="Proteomes" id="UP000003490">
    <property type="component" value="Unassembled WGS sequence"/>
</dbReference>
<gene>
    <name evidence="1" type="ORF">CLOLEP_00185</name>
</gene>
<organism evidence="1 2">
    <name type="scientific">[Clostridium] leptum DSM 753</name>
    <dbReference type="NCBI Taxonomy" id="428125"/>
    <lineage>
        <taxon>Bacteria</taxon>
        <taxon>Bacillati</taxon>
        <taxon>Bacillota</taxon>
        <taxon>Clostridia</taxon>
        <taxon>Eubacteriales</taxon>
        <taxon>Oscillospiraceae</taxon>
        <taxon>Oscillospiraceae incertae sedis</taxon>
    </lineage>
</organism>
<accession>A7VNQ9</accession>
<dbReference type="AlphaFoldDB" id="A7VNQ9"/>
<evidence type="ECO:0000313" key="2">
    <source>
        <dbReference type="Proteomes" id="UP000003490"/>
    </source>
</evidence>
<evidence type="ECO:0000313" key="1">
    <source>
        <dbReference type="EMBL" id="EDO62969.1"/>
    </source>
</evidence>
<dbReference type="HOGENOM" id="CLU_3364299_0_0_9"/>
<reference evidence="1 2" key="2">
    <citation type="submission" date="2007-08" db="EMBL/GenBank/DDBJ databases">
        <authorList>
            <person name="Fulton L."/>
            <person name="Clifton S."/>
            <person name="Fulton B."/>
            <person name="Xu J."/>
            <person name="Minx P."/>
            <person name="Pepin K.H."/>
            <person name="Johnson M."/>
            <person name="Thiruvilangam P."/>
            <person name="Bhonagiri V."/>
            <person name="Nash W.E."/>
            <person name="Wang C."/>
            <person name="Mardis E.R."/>
            <person name="Wilson R.K."/>
        </authorList>
    </citation>
    <scope>NUCLEOTIDE SEQUENCE [LARGE SCALE GENOMIC DNA]</scope>
    <source>
        <strain evidence="1 2">DSM 753</strain>
    </source>
</reference>
<dbReference type="EMBL" id="ABCB02000009">
    <property type="protein sequence ID" value="EDO62969.1"/>
    <property type="molecule type" value="Genomic_DNA"/>
</dbReference>